<dbReference type="InterPro" id="IPR027417">
    <property type="entry name" value="P-loop_NTPase"/>
</dbReference>
<evidence type="ECO:0000256" key="1">
    <source>
        <dbReference type="ARBA" id="ARBA00004496"/>
    </source>
</evidence>
<dbReference type="STRING" id="320771.Cflav_PD0612"/>
<dbReference type="GO" id="GO:0005524">
    <property type="term" value="F:ATP binding"/>
    <property type="evidence" value="ECO:0007669"/>
    <property type="project" value="UniProtKB-UniRule"/>
</dbReference>
<feature type="domain" description="Helicase C-terminal" evidence="15">
    <location>
        <begin position="821"/>
        <end position="987"/>
    </location>
</feature>
<organism evidence="16 17">
    <name type="scientific">Pedosphaera parvula (strain Ellin514)</name>
    <dbReference type="NCBI Taxonomy" id="320771"/>
    <lineage>
        <taxon>Bacteria</taxon>
        <taxon>Pseudomonadati</taxon>
        <taxon>Verrucomicrobiota</taxon>
        <taxon>Pedosphaerae</taxon>
        <taxon>Pedosphaerales</taxon>
        <taxon>Pedosphaeraceae</taxon>
        <taxon>Pedosphaera</taxon>
    </lineage>
</organism>
<name>B9XRJ1_PEDPL</name>
<evidence type="ECO:0000256" key="5">
    <source>
        <dbReference type="ARBA" id="ARBA00022801"/>
    </source>
</evidence>
<dbReference type="EMBL" id="ABOX02000064">
    <property type="protein sequence ID" value="EEF57562.1"/>
    <property type="molecule type" value="Genomic_DNA"/>
</dbReference>
<dbReference type="GO" id="GO:0016787">
    <property type="term" value="F:hydrolase activity"/>
    <property type="evidence" value="ECO:0007669"/>
    <property type="project" value="UniProtKB-KW"/>
</dbReference>
<dbReference type="AlphaFoldDB" id="B9XRJ1"/>
<dbReference type="Pfam" id="PF02559">
    <property type="entry name" value="CarD_TRCF_RID"/>
    <property type="match status" value="1"/>
</dbReference>
<dbReference type="HAMAP" id="MF_00969">
    <property type="entry name" value="TRCF"/>
    <property type="match status" value="1"/>
</dbReference>
<evidence type="ECO:0000259" key="15">
    <source>
        <dbReference type="PROSITE" id="PS51194"/>
    </source>
</evidence>
<dbReference type="InterPro" id="IPR047112">
    <property type="entry name" value="RecG/Mfd"/>
</dbReference>
<dbReference type="Gene3D" id="3.90.1150.50">
    <property type="entry name" value="Transcription-repair-coupling factor, D7 domain"/>
    <property type="match status" value="1"/>
</dbReference>
<evidence type="ECO:0000256" key="7">
    <source>
        <dbReference type="ARBA" id="ARBA00022840"/>
    </source>
</evidence>
<comment type="similarity">
    <text evidence="11 13">In the C-terminal section; belongs to the helicase family. RecG subfamily.</text>
</comment>
<dbReference type="PANTHER" id="PTHR47964:SF1">
    <property type="entry name" value="ATP-DEPENDENT DNA HELICASE HOMOLOG RECG, CHLOROPLASTIC"/>
    <property type="match status" value="1"/>
</dbReference>
<dbReference type="Pfam" id="PF03461">
    <property type="entry name" value="TRCF"/>
    <property type="match status" value="1"/>
</dbReference>
<dbReference type="InterPro" id="IPR001650">
    <property type="entry name" value="Helicase_C-like"/>
</dbReference>
<proteinExistence type="inferred from homology"/>
<dbReference type="GO" id="GO:0003684">
    <property type="term" value="F:damaged DNA binding"/>
    <property type="evidence" value="ECO:0007669"/>
    <property type="project" value="InterPro"/>
</dbReference>
<dbReference type="Gene3D" id="3.40.50.300">
    <property type="entry name" value="P-loop containing nucleotide triphosphate hydrolases"/>
    <property type="match status" value="2"/>
</dbReference>
<keyword evidence="5 13" id="KW-0378">Hydrolase</keyword>
<comment type="function">
    <text evidence="13">Couples transcription and DNA repair by recognizing RNA polymerase (RNAP) stalled at DNA lesions. Mediates ATP-dependent release of RNAP and its truncated transcript from the DNA, and recruitment of nucleotide excision repair machinery to the damaged site.</text>
</comment>
<dbReference type="InterPro" id="IPR003711">
    <property type="entry name" value="CarD-like/TRCF_RID"/>
</dbReference>
<evidence type="ECO:0000256" key="13">
    <source>
        <dbReference type="HAMAP-Rule" id="MF_00969"/>
    </source>
</evidence>
<dbReference type="GO" id="GO:0006355">
    <property type="term" value="P:regulation of DNA-templated transcription"/>
    <property type="evidence" value="ECO:0007669"/>
    <property type="project" value="UniProtKB-UniRule"/>
</dbReference>
<keyword evidence="8 13" id="KW-0238">DNA-binding</keyword>
<evidence type="ECO:0000256" key="3">
    <source>
        <dbReference type="ARBA" id="ARBA00022741"/>
    </source>
</evidence>
<dbReference type="InterPro" id="IPR041471">
    <property type="entry name" value="UvrB_inter"/>
</dbReference>
<evidence type="ECO:0000256" key="2">
    <source>
        <dbReference type="ARBA" id="ARBA00022490"/>
    </source>
</evidence>
<dbReference type="Gene3D" id="3.30.2060.10">
    <property type="entry name" value="Penicillin-binding protein 1b domain"/>
    <property type="match status" value="1"/>
</dbReference>
<feature type="domain" description="Helicase ATP-binding" evidence="14">
    <location>
        <begin position="651"/>
        <end position="812"/>
    </location>
</feature>
<keyword evidence="2 13" id="KW-0963">Cytoplasm</keyword>
<dbReference type="PROSITE" id="PS51194">
    <property type="entry name" value="HELICASE_CTER"/>
    <property type="match status" value="1"/>
</dbReference>
<dbReference type="GO" id="GO:0000716">
    <property type="term" value="P:transcription-coupled nucleotide-excision repair, DNA damage recognition"/>
    <property type="evidence" value="ECO:0007669"/>
    <property type="project" value="UniProtKB-UniRule"/>
</dbReference>
<keyword evidence="4 13" id="KW-0227">DNA damage</keyword>
<dbReference type="Pfam" id="PF00271">
    <property type="entry name" value="Helicase_C"/>
    <property type="match status" value="1"/>
</dbReference>
<dbReference type="SUPFAM" id="SSF141259">
    <property type="entry name" value="CarD-like"/>
    <property type="match status" value="1"/>
</dbReference>
<dbReference type="FunFam" id="3.40.50.300:FF:000546">
    <property type="entry name" value="Transcription-repair-coupling factor"/>
    <property type="match status" value="1"/>
</dbReference>
<dbReference type="InterPro" id="IPR004576">
    <property type="entry name" value="Mfd"/>
</dbReference>
<comment type="subcellular location">
    <subcellularLocation>
        <location evidence="1 13">Cytoplasm</location>
    </subcellularLocation>
</comment>
<evidence type="ECO:0000256" key="10">
    <source>
        <dbReference type="ARBA" id="ARBA00061104"/>
    </source>
</evidence>
<dbReference type="SUPFAM" id="SSF52540">
    <property type="entry name" value="P-loop containing nucleoside triphosphate hydrolases"/>
    <property type="match status" value="4"/>
</dbReference>
<keyword evidence="9 13" id="KW-0234">DNA repair</keyword>
<dbReference type="SUPFAM" id="SSF143517">
    <property type="entry name" value="TRCF domain-like"/>
    <property type="match status" value="1"/>
</dbReference>
<dbReference type="InterPro" id="IPR037235">
    <property type="entry name" value="TRCF-like_C_D7"/>
</dbReference>
<dbReference type="EC" id="3.6.4.-" evidence="13"/>
<evidence type="ECO:0000256" key="9">
    <source>
        <dbReference type="ARBA" id="ARBA00023204"/>
    </source>
</evidence>
<evidence type="ECO:0000256" key="6">
    <source>
        <dbReference type="ARBA" id="ARBA00022806"/>
    </source>
</evidence>
<dbReference type="Proteomes" id="UP000003688">
    <property type="component" value="Unassembled WGS sequence"/>
</dbReference>
<dbReference type="SMART" id="SM01058">
    <property type="entry name" value="CarD_TRCF"/>
    <property type="match status" value="1"/>
</dbReference>
<gene>
    <name evidence="13" type="primary">mfd</name>
    <name evidence="16" type="ORF">Cflav_PD0612</name>
</gene>
<dbReference type="GO" id="GO:0003678">
    <property type="term" value="F:DNA helicase activity"/>
    <property type="evidence" value="ECO:0007669"/>
    <property type="project" value="TreeGrafter"/>
</dbReference>
<sequence length="1212" mass="135701">MATSKLFAKISETPAVQSLLRRLENGGVLSLNGISASAQPFLAALLRQLLPELPIVLVSDSLKTQESFQQDVETWLNFEGSQQKSKGKAPASQPSTISDRPLFYPAWEVMPHESKLPHADVISERLETLVALARQSPGKRGAAPHIIANVTALLQKTFPASVLKERTRMLNRGDRVEPLDLIEWLEEQGYEPEAQVTQKGEIALRGGILDVYPMTSPWPVRLEFFGDELESLRYFDPITQISREQIATVTLPPGGEFGILKQLAARDQQASLATLLDYLPTGTLFILSEPERIEEHTEQYSTQVPNEDPFHIPWSDFQELLSEKGMKSLQLSEIVMDGESEGMDVLSESEAVAEDERPFGESTENSLPFSSLEAFRPLGARAPEPQIAEAQRREFFAQLHRWSRQGYDVHLFCNNDGERQRFQEVWKDYGFGEDFGLKMHLGALGRGFLNEEAKVVVVTDAEIFGRYKVQRPRRLKSPHAQATRSALDIDFTELEEGDYVVHLQHGIGRYQGLKVLPVTLGRKGVDPNATPADSGQECLVIEYAASDPQQPAPKLYVPVTEAHLVSKYVGAGKARPQLNTIGGTRWAKAKAQAERAVRDVASELLAIQAARESQPGYSFKADTPWQREFESAFLYEETRDQMRAINETKGDMERPKPMDRLICGDVGFGKTEVAIRAAFKAVMEGKQVAILVPTTVLAQQHYNTFKERVADYPMRVELLSRFRSPKNRKRVISELPAGAVDIVIGTHRLIQSDINFKDLGLVIIDEEQRFGVLHKEKFKQIRKLVDVLTLSATPIPRTLYLALTGARDMSTIETPPQDRLPVETIVAQYDERLIREAIQRELNRGGQVYFLHNRVGTIDAMAQKLRTLVPHARIVVGHGQMKPDDLEEVMTAFINGEADVLLSTTIIESGLDIPNANTMIIDRADRFGLSDLYQLRGRVGRYKHQAYAYLLLPRHAGLLADARKRISALKQYSTLGSGFKIAMRDLEIRGAGNMLGPEQSGQITAVGFDLYCQLLKQSVAALKGEKVKPRVEVQVRFDFLALNPGEESAAPERGAKAEAPKRRKAEPEIIIPREVLTYVEYDEVAEQKTEQPMQVEKGSAFIPLSYVSEAKQRIDIYRKLAQATDKAALENLAKELRDRFGTLPPAMELLLQVGELKILAGEKNITIIEVKDDKLMLTRNNDYIMLGGKFPRLTKGDAKGRLKEIKKLLLAL</sequence>
<dbReference type="Pfam" id="PF17757">
    <property type="entry name" value="UvrB_inter"/>
    <property type="match status" value="1"/>
</dbReference>
<evidence type="ECO:0000256" key="8">
    <source>
        <dbReference type="ARBA" id="ARBA00023125"/>
    </source>
</evidence>
<evidence type="ECO:0000313" key="16">
    <source>
        <dbReference type="EMBL" id="EEF57562.1"/>
    </source>
</evidence>
<dbReference type="OrthoDB" id="9804325at2"/>
<protein>
    <recommendedName>
        <fullName evidence="12 13">Transcription-repair-coupling factor</fullName>
        <shortName evidence="13">TRCF</shortName>
        <ecNumber evidence="13">3.6.4.-</ecNumber>
    </recommendedName>
</protein>
<keyword evidence="6" id="KW-0347">Helicase</keyword>
<dbReference type="RefSeq" id="WP_007418424.1">
    <property type="nucleotide sequence ID" value="NZ_ABOX02000064.1"/>
</dbReference>
<dbReference type="InterPro" id="IPR011545">
    <property type="entry name" value="DEAD/DEAH_box_helicase_dom"/>
</dbReference>
<comment type="caution">
    <text evidence="16">The sequence shown here is derived from an EMBL/GenBank/DDBJ whole genome shotgun (WGS) entry which is preliminary data.</text>
</comment>
<dbReference type="PANTHER" id="PTHR47964">
    <property type="entry name" value="ATP-DEPENDENT DNA HELICASE HOMOLOG RECG, CHLOROPLASTIC"/>
    <property type="match status" value="1"/>
</dbReference>
<keyword evidence="7 13" id="KW-0067">ATP-binding</keyword>
<dbReference type="CDD" id="cd17991">
    <property type="entry name" value="DEXHc_TRCF"/>
    <property type="match status" value="1"/>
</dbReference>
<dbReference type="SMART" id="SM00982">
    <property type="entry name" value="TRCF"/>
    <property type="match status" value="1"/>
</dbReference>
<evidence type="ECO:0000256" key="11">
    <source>
        <dbReference type="ARBA" id="ARBA00061399"/>
    </source>
</evidence>
<keyword evidence="17" id="KW-1185">Reference proteome</keyword>
<evidence type="ECO:0000259" key="14">
    <source>
        <dbReference type="PROSITE" id="PS51192"/>
    </source>
</evidence>
<comment type="similarity">
    <text evidence="10 13">In the N-terminal section; belongs to the UvrB family.</text>
</comment>
<dbReference type="InterPro" id="IPR014001">
    <property type="entry name" value="Helicase_ATP-bd"/>
</dbReference>
<dbReference type="InterPro" id="IPR036101">
    <property type="entry name" value="CarD-like/TRCF_RID_sf"/>
</dbReference>
<dbReference type="SMART" id="SM00490">
    <property type="entry name" value="HELICc"/>
    <property type="match status" value="1"/>
</dbReference>
<dbReference type="Gene3D" id="3.40.50.11180">
    <property type="match status" value="1"/>
</dbReference>
<reference evidence="16 17" key="1">
    <citation type="journal article" date="2011" name="J. Bacteriol.">
        <title>Genome sequence of 'Pedosphaera parvula' Ellin514, an aerobic Verrucomicrobial isolate from pasture soil.</title>
        <authorList>
            <person name="Kant R."/>
            <person name="van Passel M.W."/>
            <person name="Sangwan P."/>
            <person name="Palva A."/>
            <person name="Lucas S."/>
            <person name="Copeland A."/>
            <person name="Lapidus A."/>
            <person name="Glavina Del Rio T."/>
            <person name="Dalin E."/>
            <person name="Tice H."/>
            <person name="Bruce D."/>
            <person name="Goodwin L."/>
            <person name="Pitluck S."/>
            <person name="Chertkov O."/>
            <person name="Larimer F.W."/>
            <person name="Land M.L."/>
            <person name="Hauser L."/>
            <person name="Brettin T.S."/>
            <person name="Detter J.C."/>
            <person name="Han S."/>
            <person name="de Vos W.M."/>
            <person name="Janssen P.H."/>
            <person name="Smidt H."/>
        </authorList>
    </citation>
    <scope>NUCLEOTIDE SEQUENCE [LARGE SCALE GENOMIC DNA]</scope>
    <source>
        <strain evidence="16 17">Ellin514</strain>
    </source>
</reference>
<dbReference type="NCBIfam" id="TIGR00580">
    <property type="entry name" value="mfd"/>
    <property type="match status" value="1"/>
</dbReference>
<dbReference type="Pfam" id="PF00270">
    <property type="entry name" value="DEAD"/>
    <property type="match status" value="1"/>
</dbReference>
<evidence type="ECO:0000256" key="12">
    <source>
        <dbReference type="ARBA" id="ARBA00070128"/>
    </source>
</evidence>
<evidence type="ECO:0000256" key="4">
    <source>
        <dbReference type="ARBA" id="ARBA00022763"/>
    </source>
</evidence>
<dbReference type="GO" id="GO:0005737">
    <property type="term" value="C:cytoplasm"/>
    <property type="evidence" value="ECO:0007669"/>
    <property type="project" value="UniProtKB-SubCell"/>
</dbReference>
<dbReference type="SMART" id="SM00487">
    <property type="entry name" value="DEXDc"/>
    <property type="match status" value="1"/>
</dbReference>
<dbReference type="InterPro" id="IPR005118">
    <property type="entry name" value="TRCF_C"/>
</dbReference>
<evidence type="ECO:0000313" key="17">
    <source>
        <dbReference type="Proteomes" id="UP000003688"/>
    </source>
</evidence>
<accession>B9XRJ1</accession>
<keyword evidence="3 13" id="KW-0547">Nucleotide-binding</keyword>
<dbReference type="PROSITE" id="PS51192">
    <property type="entry name" value="HELICASE_ATP_BIND_1"/>
    <property type="match status" value="1"/>
</dbReference>
<dbReference type="Gene3D" id="2.40.10.170">
    <property type="match status" value="1"/>
</dbReference>